<proteinExistence type="predicted"/>
<dbReference type="GeneID" id="28767519"/>
<dbReference type="PANTHER" id="PTHR24406">
    <property type="entry name" value="TRANSCRIPTIONAL REPRESSOR CTCFL-RELATED"/>
    <property type="match status" value="1"/>
</dbReference>
<name>A0A177CPW8_9PLEO</name>
<dbReference type="Proteomes" id="UP000077069">
    <property type="component" value="Unassembled WGS sequence"/>
</dbReference>
<dbReference type="PROSITE" id="PS00028">
    <property type="entry name" value="ZINC_FINGER_C2H2_1"/>
    <property type="match status" value="2"/>
</dbReference>
<feature type="compositionally biased region" description="Basic and acidic residues" evidence="9">
    <location>
        <begin position="115"/>
        <end position="126"/>
    </location>
</feature>
<dbReference type="GO" id="GO:0008270">
    <property type="term" value="F:zinc ion binding"/>
    <property type="evidence" value="ECO:0007669"/>
    <property type="project" value="UniProtKB-KW"/>
</dbReference>
<sequence>MSIERYLQAPLEDEPASVPAINAALKESSSPAWIERRAHSRDTSYDANSEGRRTFYTSASGQESTGTSFSIGPRPNHHQRSNIHLAMPPLPRLRTDALVRDDVRSPDEPNTGKTFDSERTLTDQHEISPPGKSVDSAYRARVEAELARIQEKARRLEEEMRRFNQWKENEELLVPRITDEMAHQQMALKPKLAWILGEDSTNISSTDRPMTSTSVTADALNDTPSRPATSGRSTGSMPEKVPRRSKSSSALIEESHWASDKRRSVLVRRTSSKRPKFFCTFCQKRFHNRAEWMGHEKNIHMPEELWNKLLSERTFDRKDYFLQHVAQEHNVSAGQKPLRLTQLVEAWKRPLPLTQGHQALHCGFCGLTFSTYAERTEHVNSHFMRGADMVSWWNERKSHHVMPPAKGGLRGNPASPHRCNYCNRTFATLEAALTKHPVCNMWSCSFLPGMQYTIYPSGSDEGLEAVCCYCNEGFSRGNGKVKGTLLKAHVSTHNFRNCNQSLYFSAQQFRQHLQDNHRINYDGTLFAGWTLLLKSSKKERSAIFESVDVSPKRAYTDPVVVVPKHQLKMTKEVPEPKMNFMDFSETPQFAPKKKIRRKASSQTMRDAPNKAMRESTVEFRHAATIDFARGDGSARTVPNHCDTTAAYAVDAATSGLQFFRRRIEGSTRNRLYMRNETEGPLTKSSQKLFRKIPASAFGGLVLYSSLLAATPARLTNSVDIYSLH</sequence>
<dbReference type="RefSeq" id="XP_018039353.1">
    <property type="nucleotide sequence ID" value="XM_018184033.1"/>
</dbReference>
<organism evidence="11 12">
    <name type="scientific">Paraphaeosphaeria sporulosa</name>
    <dbReference type="NCBI Taxonomy" id="1460663"/>
    <lineage>
        <taxon>Eukaryota</taxon>
        <taxon>Fungi</taxon>
        <taxon>Dikarya</taxon>
        <taxon>Ascomycota</taxon>
        <taxon>Pezizomycotina</taxon>
        <taxon>Dothideomycetes</taxon>
        <taxon>Pleosporomycetidae</taxon>
        <taxon>Pleosporales</taxon>
        <taxon>Massarineae</taxon>
        <taxon>Didymosphaeriaceae</taxon>
        <taxon>Paraphaeosphaeria</taxon>
    </lineage>
</organism>
<feature type="compositionally biased region" description="Polar residues" evidence="9">
    <location>
        <begin position="202"/>
        <end position="236"/>
    </location>
</feature>
<dbReference type="InterPro" id="IPR050888">
    <property type="entry name" value="ZnF_C2H2-type_TF"/>
</dbReference>
<evidence type="ECO:0000256" key="6">
    <source>
        <dbReference type="ARBA" id="ARBA00023242"/>
    </source>
</evidence>
<reference evidence="11 12" key="1">
    <citation type="submission" date="2016-05" db="EMBL/GenBank/DDBJ databases">
        <title>Comparative analysis of secretome profiles of manganese(II)-oxidizing ascomycete fungi.</title>
        <authorList>
            <consortium name="DOE Joint Genome Institute"/>
            <person name="Zeiner C.A."/>
            <person name="Purvine S.O."/>
            <person name="Zink E.M."/>
            <person name="Wu S."/>
            <person name="Pasa-Tolic L."/>
            <person name="Chaput D.L."/>
            <person name="Haridas S."/>
            <person name="Grigoriev I.V."/>
            <person name="Santelli C.M."/>
            <person name="Hansel C.M."/>
        </authorList>
    </citation>
    <scope>NUCLEOTIDE SEQUENCE [LARGE SCALE GENOMIC DNA]</scope>
    <source>
        <strain evidence="11 12">AP3s5-JAC2a</strain>
    </source>
</reference>
<evidence type="ECO:0000256" key="4">
    <source>
        <dbReference type="ARBA" id="ARBA00022771"/>
    </source>
</evidence>
<evidence type="ECO:0000256" key="5">
    <source>
        <dbReference type="ARBA" id="ARBA00022833"/>
    </source>
</evidence>
<dbReference type="AlphaFoldDB" id="A0A177CPW8"/>
<feature type="region of interest" description="Disordered" evidence="9">
    <location>
        <begin position="591"/>
        <end position="615"/>
    </location>
</feature>
<feature type="coiled-coil region" evidence="8">
    <location>
        <begin position="139"/>
        <end position="169"/>
    </location>
</feature>
<dbReference type="InParanoid" id="A0A177CPW8"/>
<keyword evidence="8" id="KW-0175">Coiled coil</keyword>
<feature type="region of interest" description="Disordered" evidence="9">
    <location>
        <begin position="202"/>
        <end position="255"/>
    </location>
</feature>
<evidence type="ECO:0000256" key="3">
    <source>
        <dbReference type="ARBA" id="ARBA00022737"/>
    </source>
</evidence>
<keyword evidence="4 7" id="KW-0863">Zinc-finger</keyword>
<keyword evidence="5" id="KW-0862">Zinc</keyword>
<keyword evidence="3" id="KW-0677">Repeat</keyword>
<evidence type="ECO:0000256" key="8">
    <source>
        <dbReference type="SAM" id="Coils"/>
    </source>
</evidence>
<dbReference type="PROSITE" id="PS50157">
    <property type="entry name" value="ZINC_FINGER_C2H2_2"/>
    <property type="match status" value="1"/>
</dbReference>
<keyword evidence="12" id="KW-1185">Reference proteome</keyword>
<dbReference type="OrthoDB" id="10056939at2759"/>
<gene>
    <name evidence="11" type="ORF">CC84DRAFT_1240777</name>
</gene>
<feature type="region of interest" description="Disordered" evidence="9">
    <location>
        <begin position="102"/>
        <end position="134"/>
    </location>
</feature>
<evidence type="ECO:0000259" key="10">
    <source>
        <dbReference type="PROSITE" id="PS50157"/>
    </source>
</evidence>
<evidence type="ECO:0000256" key="2">
    <source>
        <dbReference type="ARBA" id="ARBA00022723"/>
    </source>
</evidence>
<feature type="compositionally biased region" description="Polar residues" evidence="9">
    <location>
        <begin position="55"/>
        <end position="70"/>
    </location>
</feature>
<keyword evidence="2" id="KW-0479">Metal-binding</keyword>
<keyword evidence="6" id="KW-0539">Nucleus</keyword>
<dbReference type="InterPro" id="IPR013087">
    <property type="entry name" value="Znf_C2H2_type"/>
</dbReference>
<evidence type="ECO:0000313" key="11">
    <source>
        <dbReference type="EMBL" id="OAG08988.1"/>
    </source>
</evidence>
<dbReference type="SMART" id="SM00355">
    <property type="entry name" value="ZnF_C2H2"/>
    <property type="match status" value="2"/>
</dbReference>
<dbReference type="GO" id="GO:0005634">
    <property type="term" value="C:nucleus"/>
    <property type="evidence" value="ECO:0007669"/>
    <property type="project" value="UniProtKB-SubCell"/>
</dbReference>
<feature type="compositionally biased region" description="Basic and acidic residues" evidence="9">
    <location>
        <begin position="34"/>
        <end position="53"/>
    </location>
</feature>
<feature type="region of interest" description="Disordered" evidence="9">
    <location>
        <begin position="27"/>
        <end position="86"/>
    </location>
</feature>
<evidence type="ECO:0000313" key="12">
    <source>
        <dbReference type="Proteomes" id="UP000077069"/>
    </source>
</evidence>
<protein>
    <recommendedName>
        <fullName evidence="10">C2H2-type domain-containing protein</fullName>
    </recommendedName>
</protein>
<feature type="domain" description="C2H2-type" evidence="10">
    <location>
        <begin position="277"/>
        <end position="305"/>
    </location>
</feature>
<dbReference type="EMBL" id="KV441550">
    <property type="protein sequence ID" value="OAG08988.1"/>
    <property type="molecule type" value="Genomic_DNA"/>
</dbReference>
<dbReference type="STRING" id="1460663.A0A177CPW8"/>
<accession>A0A177CPW8</accession>
<comment type="subcellular location">
    <subcellularLocation>
        <location evidence="1">Nucleus</location>
    </subcellularLocation>
</comment>
<evidence type="ECO:0000256" key="9">
    <source>
        <dbReference type="SAM" id="MobiDB-lite"/>
    </source>
</evidence>
<evidence type="ECO:0000256" key="7">
    <source>
        <dbReference type="PROSITE-ProRule" id="PRU00042"/>
    </source>
</evidence>
<evidence type="ECO:0000256" key="1">
    <source>
        <dbReference type="ARBA" id="ARBA00004123"/>
    </source>
</evidence>